<keyword evidence="3" id="KW-1185">Reference proteome</keyword>
<proteinExistence type="predicted"/>
<dbReference type="PANTHER" id="PTHR22916:SF3">
    <property type="entry name" value="UDP-GLCNAC:BETAGAL BETA-1,3-N-ACETYLGLUCOSAMINYLTRANSFERASE-LIKE PROTEIN 1"/>
    <property type="match status" value="1"/>
</dbReference>
<gene>
    <name evidence="2" type="ORF">WMO37_05130</name>
</gene>
<sequence>MPKISIILPTYNGQQYIGEAIESIIEQTFQDWELIIVDDCSSDNTLDIIRKYEKQDLRIKVIHNDVNKKLPASLNIGFKYAKGMYLTWTSDDNMYLPDALYNMEQYLNDNSDKVMVCARYSIINENGEFLYNAGKYDKDMMYVNNCVGACFLYKKCVLETVGNYSESKFLVEDYDYWLRVLFKYGEIGYIENILYYYRTHEASLTMQRKQDIHKKLLELRKEHLLQIIEKLKQRKDLLCELFYEFKEGDMLNNDIIALFYSVVPELKIDCGMLNDKRAVVYGAGNYGEKVYQKYSNIIDYYVDQNKYGLYLHDKKIFSISQLTELTHTHQILVASSPKNVYSFLKTLILNDIKKCTVIVFENNVLL</sequence>
<dbReference type="SUPFAM" id="SSF53448">
    <property type="entry name" value="Nucleotide-diphospho-sugar transferases"/>
    <property type="match status" value="1"/>
</dbReference>
<dbReference type="InterPro" id="IPR029044">
    <property type="entry name" value="Nucleotide-diphossugar_trans"/>
</dbReference>
<reference evidence="2" key="1">
    <citation type="submission" date="2024-03" db="EMBL/GenBank/DDBJ databases">
        <title>Human intestinal bacterial collection.</title>
        <authorList>
            <person name="Pauvert C."/>
            <person name="Hitch T.C.A."/>
            <person name="Clavel T."/>
        </authorList>
    </citation>
    <scope>NUCLEOTIDE SEQUENCE [LARGE SCALE GENOMIC DNA]</scope>
    <source>
        <strain evidence="2">CLA-AA-H89B</strain>
    </source>
</reference>
<dbReference type="InterPro" id="IPR001173">
    <property type="entry name" value="Glyco_trans_2-like"/>
</dbReference>
<dbReference type="GO" id="GO:0016757">
    <property type="term" value="F:glycosyltransferase activity"/>
    <property type="evidence" value="ECO:0007669"/>
    <property type="project" value="UniProtKB-KW"/>
</dbReference>
<dbReference type="EMBL" id="JBBMFS010000003">
    <property type="protein sequence ID" value="MEQ2554401.1"/>
    <property type="molecule type" value="Genomic_DNA"/>
</dbReference>
<keyword evidence="2" id="KW-0328">Glycosyltransferase</keyword>
<keyword evidence="2" id="KW-0808">Transferase</keyword>
<feature type="domain" description="Glycosyltransferase 2-like" evidence="1">
    <location>
        <begin position="5"/>
        <end position="132"/>
    </location>
</feature>
<protein>
    <submittedName>
        <fullName evidence="2">Glycosyltransferase</fullName>
        <ecNumber evidence="2">2.4.-.-</ecNumber>
    </submittedName>
</protein>
<dbReference type="Gene3D" id="3.90.550.10">
    <property type="entry name" value="Spore Coat Polysaccharide Biosynthesis Protein SpsA, Chain A"/>
    <property type="match status" value="1"/>
</dbReference>
<accession>A0ABV1H3X8</accession>
<dbReference type="Pfam" id="PF00535">
    <property type="entry name" value="Glycos_transf_2"/>
    <property type="match status" value="1"/>
</dbReference>
<organism evidence="2 3">
    <name type="scientific">Lachnospira intestinalis</name>
    <dbReference type="NCBI Taxonomy" id="3133158"/>
    <lineage>
        <taxon>Bacteria</taxon>
        <taxon>Bacillati</taxon>
        <taxon>Bacillota</taxon>
        <taxon>Clostridia</taxon>
        <taxon>Lachnospirales</taxon>
        <taxon>Lachnospiraceae</taxon>
        <taxon>Lachnospira</taxon>
    </lineage>
</organism>
<dbReference type="PANTHER" id="PTHR22916">
    <property type="entry name" value="GLYCOSYLTRANSFERASE"/>
    <property type="match status" value="1"/>
</dbReference>
<dbReference type="Proteomes" id="UP001546774">
    <property type="component" value="Unassembled WGS sequence"/>
</dbReference>
<comment type="caution">
    <text evidence="2">The sequence shown here is derived from an EMBL/GenBank/DDBJ whole genome shotgun (WGS) entry which is preliminary data.</text>
</comment>
<dbReference type="EC" id="2.4.-.-" evidence="2"/>
<evidence type="ECO:0000313" key="2">
    <source>
        <dbReference type="EMBL" id="MEQ2554401.1"/>
    </source>
</evidence>
<evidence type="ECO:0000313" key="3">
    <source>
        <dbReference type="Proteomes" id="UP001546774"/>
    </source>
</evidence>
<name>A0ABV1H3X8_9FIRM</name>
<evidence type="ECO:0000259" key="1">
    <source>
        <dbReference type="Pfam" id="PF00535"/>
    </source>
</evidence>